<dbReference type="Pfam" id="PF13649">
    <property type="entry name" value="Methyltransf_25"/>
    <property type="match status" value="1"/>
</dbReference>
<dbReference type="Proteomes" id="UP001418444">
    <property type="component" value="Unassembled WGS sequence"/>
</dbReference>
<dbReference type="InterPro" id="IPR029063">
    <property type="entry name" value="SAM-dependent_MTases_sf"/>
</dbReference>
<dbReference type="CDD" id="cd02440">
    <property type="entry name" value="AdoMet_MTases"/>
    <property type="match status" value="1"/>
</dbReference>
<evidence type="ECO:0000259" key="1">
    <source>
        <dbReference type="Pfam" id="PF13649"/>
    </source>
</evidence>
<proteinExistence type="predicted"/>
<gene>
    <name evidence="2" type="ORF">GCM10022231_16040</name>
</gene>
<dbReference type="GO" id="GO:0008168">
    <property type="term" value="F:methyltransferase activity"/>
    <property type="evidence" value="ECO:0007669"/>
    <property type="project" value="UniProtKB-KW"/>
</dbReference>
<dbReference type="InterPro" id="IPR016718">
    <property type="entry name" value="rRNA_m1G-MeTrfase_A_prd"/>
</dbReference>
<evidence type="ECO:0000313" key="2">
    <source>
        <dbReference type="EMBL" id="GAA3957601.1"/>
    </source>
</evidence>
<dbReference type="EMBL" id="BAAAZW010000004">
    <property type="protein sequence ID" value="GAA3957601.1"/>
    <property type="molecule type" value="Genomic_DNA"/>
</dbReference>
<organism evidence="2 3">
    <name type="scientific">Gordonia caeni</name>
    <dbReference type="NCBI Taxonomy" id="1007097"/>
    <lineage>
        <taxon>Bacteria</taxon>
        <taxon>Bacillati</taxon>
        <taxon>Actinomycetota</taxon>
        <taxon>Actinomycetes</taxon>
        <taxon>Mycobacteriales</taxon>
        <taxon>Gordoniaceae</taxon>
        <taxon>Gordonia</taxon>
    </lineage>
</organism>
<sequence>MTPAGLLCTSGHRFDRARQGYVALLSGRTRGHRSDTAPMVAARRRIQDAGIFDPVTAAVSSRLDPAADVIVDAGAGTGHYLSAALDTAPAALGIGCDLSKYCARAAARAHPRALSVVADLWDTLPIASSAADAVLSIFAPRNLAETARILAPGGRWLLVTPAPDHLAQVRESLGMLGIGADKLERLHDELADGGFAVAETVPVTATAELAAGQLADLAGMGPAGFHRTPDELAAAAQALAPGDVRVPVTVDVTLTVAVERS</sequence>
<name>A0ABP7P0H9_9ACTN</name>
<keyword evidence="2" id="KW-0808">Transferase</keyword>
<dbReference type="Gene3D" id="3.40.50.150">
    <property type="entry name" value="Vaccinia Virus protein VP39"/>
    <property type="match status" value="1"/>
</dbReference>
<dbReference type="InterPro" id="IPR041698">
    <property type="entry name" value="Methyltransf_25"/>
</dbReference>
<keyword evidence="2" id="KW-0489">Methyltransferase</keyword>
<reference evidence="3" key="1">
    <citation type="journal article" date="2019" name="Int. J. Syst. Evol. Microbiol.">
        <title>The Global Catalogue of Microorganisms (GCM) 10K type strain sequencing project: providing services to taxonomists for standard genome sequencing and annotation.</title>
        <authorList>
            <consortium name="The Broad Institute Genomics Platform"/>
            <consortium name="The Broad Institute Genome Sequencing Center for Infectious Disease"/>
            <person name="Wu L."/>
            <person name="Ma J."/>
        </authorList>
    </citation>
    <scope>NUCLEOTIDE SEQUENCE [LARGE SCALE GENOMIC DNA]</scope>
    <source>
        <strain evidence="3">JCM 16923</strain>
    </source>
</reference>
<dbReference type="PIRSF" id="PIRSF018249">
    <property type="entry name" value="MyrA_prd"/>
    <property type="match status" value="1"/>
</dbReference>
<dbReference type="GO" id="GO:0032259">
    <property type="term" value="P:methylation"/>
    <property type="evidence" value="ECO:0007669"/>
    <property type="project" value="UniProtKB-KW"/>
</dbReference>
<accession>A0ABP7P0H9</accession>
<protein>
    <submittedName>
        <fullName evidence="2">Methyltransferase domain-containing protein</fullName>
    </submittedName>
</protein>
<evidence type="ECO:0000313" key="3">
    <source>
        <dbReference type="Proteomes" id="UP001418444"/>
    </source>
</evidence>
<keyword evidence="3" id="KW-1185">Reference proteome</keyword>
<dbReference type="SUPFAM" id="SSF53335">
    <property type="entry name" value="S-adenosyl-L-methionine-dependent methyltransferases"/>
    <property type="match status" value="1"/>
</dbReference>
<comment type="caution">
    <text evidence="2">The sequence shown here is derived from an EMBL/GenBank/DDBJ whole genome shotgun (WGS) entry which is preliminary data.</text>
</comment>
<feature type="domain" description="Methyltransferase" evidence="1">
    <location>
        <begin position="70"/>
        <end position="154"/>
    </location>
</feature>